<keyword evidence="16" id="KW-1185">Reference proteome</keyword>
<dbReference type="SUPFAM" id="SSF53244">
    <property type="entry name" value="MurD-like peptide ligases, peptide-binding domain"/>
    <property type="match status" value="1"/>
</dbReference>
<dbReference type="InterPro" id="IPR000713">
    <property type="entry name" value="Mur_ligase_N"/>
</dbReference>
<dbReference type="GO" id="GO:0008360">
    <property type="term" value="P:regulation of cell shape"/>
    <property type="evidence" value="ECO:0007669"/>
    <property type="project" value="UniProtKB-KW"/>
</dbReference>
<evidence type="ECO:0000256" key="6">
    <source>
        <dbReference type="ARBA" id="ARBA00022960"/>
    </source>
</evidence>
<keyword evidence="8 10" id="KW-0131">Cell cycle</keyword>
<dbReference type="SUPFAM" id="SSF53623">
    <property type="entry name" value="MurD-like peptide ligases, catalytic domain"/>
    <property type="match status" value="1"/>
</dbReference>
<dbReference type="EMBL" id="FNUY01000003">
    <property type="protein sequence ID" value="SEG07080.1"/>
    <property type="molecule type" value="Genomic_DNA"/>
</dbReference>
<keyword evidence="3 10" id="KW-0132">Cell division</keyword>
<protein>
    <recommendedName>
        <fullName evidence="10 11">UDP-N-acetylmuramoyl-tripeptide--D-alanyl-D-alanine ligase</fullName>
        <ecNumber evidence="10 11">6.3.2.10</ecNumber>
    </recommendedName>
    <alternativeName>
        <fullName evidence="10">D-alanyl-D-alanine-adding enzyme</fullName>
    </alternativeName>
</protein>
<dbReference type="NCBIfam" id="NF010693">
    <property type="entry name" value="PRK14093.1"/>
    <property type="match status" value="1"/>
</dbReference>
<dbReference type="InterPro" id="IPR036565">
    <property type="entry name" value="Mur-like_cat_sf"/>
</dbReference>
<keyword evidence="7 10" id="KW-0573">Peptidoglycan synthesis</keyword>
<dbReference type="PANTHER" id="PTHR43024:SF1">
    <property type="entry name" value="UDP-N-ACETYLMURAMOYL-TRIPEPTIDE--D-ALANYL-D-ALANINE LIGASE"/>
    <property type="match status" value="1"/>
</dbReference>
<dbReference type="InterPro" id="IPR004101">
    <property type="entry name" value="Mur_ligase_C"/>
</dbReference>
<dbReference type="Gene3D" id="3.90.190.20">
    <property type="entry name" value="Mur ligase, C-terminal domain"/>
    <property type="match status" value="1"/>
</dbReference>
<dbReference type="GO" id="GO:0009252">
    <property type="term" value="P:peptidoglycan biosynthetic process"/>
    <property type="evidence" value="ECO:0007669"/>
    <property type="project" value="UniProtKB-UniRule"/>
</dbReference>
<evidence type="ECO:0000256" key="8">
    <source>
        <dbReference type="ARBA" id="ARBA00023306"/>
    </source>
</evidence>
<dbReference type="Proteomes" id="UP000236743">
    <property type="component" value="Unassembled WGS sequence"/>
</dbReference>
<keyword evidence="6 10" id="KW-0133">Cell shape</keyword>
<proteinExistence type="inferred from homology"/>
<evidence type="ECO:0000256" key="9">
    <source>
        <dbReference type="ARBA" id="ARBA00023316"/>
    </source>
</evidence>
<sequence>MMSAPLWSGERLVAAMGARLDGAMPAAVTGASIDTRTLEPGDVFFAITGEARNGHDFVSGALEKGAALAVVDEAHASQFAGLGSLAVVPDVLRAMEQAGSARRAELTAKVVAVTGSVGKTGTKEALRLVLSRQGETHAPVASYNNHWGVPLTLCRTPASVRYGVYEIGMNSPGEILPLAKLVRPHVAIITTIQPVHLAAFASLEGIAEEKASVFWELEPGGTAIINADIPQSDLLRKLAEAGPAGRVISFGESADADIRLVSCALKADVSTVDAIVMGQPVTYRIGSPGKHIVLNSLGVLAVVHALGADLALAALALGDLKPPAGRGAQQTLQGPGGNFTLVDESYNGNPASMRAAIENLGRLPVSGRGRRIAVLGDMLELGPSGPDLHKGLAEAVSMNGVDKVFACGPLMRGLYDSLPSVVRGAYAAQASGLEPLVLDAIRAGDVITVKGSLGSRMGPIVKAIMARFPTMPTDE</sequence>
<keyword evidence="1 10" id="KW-0963">Cytoplasm</keyword>
<dbReference type="Pfam" id="PF02875">
    <property type="entry name" value="Mur_ligase_C"/>
    <property type="match status" value="1"/>
</dbReference>
<dbReference type="GO" id="GO:0047480">
    <property type="term" value="F:UDP-N-acetylmuramoyl-tripeptide-D-alanyl-D-alanine ligase activity"/>
    <property type="evidence" value="ECO:0007669"/>
    <property type="project" value="UniProtKB-UniRule"/>
</dbReference>
<comment type="catalytic activity">
    <reaction evidence="10 11">
        <text>D-alanyl-D-alanine + UDP-N-acetyl-alpha-D-muramoyl-L-alanyl-gamma-D-glutamyl-meso-2,6-diaminopimelate + ATP = UDP-N-acetyl-alpha-D-muramoyl-L-alanyl-gamma-D-glutamyl-meso-2,6-diaminopimeloyl-D-alanyl-D-alanine + ADP + phosphate + H(+)</text>
        <dbReference type="Rhea" id="RHEA:28374"/>
        <dbReference type="ChEBI" id="CHEBI:15378"/>
        <dbReference type="ChEBI" id="CHEBI:30616"/>
        <dbReference type="ChEBI" id="CHEBI:43474"/>
        <dbReference type="ChEBI" id="CHEBI:57822"/>
        <dbReference type="ChEBI" id="CHEBI:61386"/>
        <dbReference type="ChEBI" id="CHEBI:83905"/>
        <dbReference type="ChEBI" id="CHEBI:456216"/>
        <dbReference type="EC" id="6.3.2.10"/>
    </reaction>
</comment>
<keyword evidence="5 10" id="KW-0067">ATP-binding</keyword>
<dbReference type="Pfam" id="PF08245">
    <property type="entry name" value="Mur_ligase_M"/>
    <property type="match status" value="1"/>
</dbReference>
<keyword evidence="4 10" id="KW-0547">Nucleotide-binding</keyword>
<dbReference type="GO" id="GO:0005524">
    <property type="term" value="F:ATP binding"/>
    <property type="evidence" value="ECO:0007669"/>
    <property type="project" value="UniProtKB-UniRule"/>
</dbReference>
<dbReference type="InterPro" id="IPR051046">
    <property type="entry name" value="MurCDEF_CellWall_CoF430Synth"/>
</dbReference>
<dbReference type="InterPro" id="IPR036615">
    <property type="entry name" value="Mur_ligase_C_dom_sf"/>
</dbReference>
<evidence type="ECO:0000256" key="4">
    <source>
        <dbReference type="ARBA" id="ARBA00022741"/>
    </source>
</evidence>
<dbReference type="GO" id="GO:0051301">
    <property type="term" value="P:cell division"/>
    <property type="evidence" value="ECO:0007669"/>
    <property type="project" value="UniProtKB-KW"/>
</dbReference>
<evidence type="ECO:0000256" key="1">
    <source>
        <dbReference type="ARBA" id="ARBA00022490"/>
    </source>
</evidence>
<evidence type="ECO:0000259" key="14">
    <source>
        <dbReference type="Pfam" id="PF08245"/>
    </source>
</evidence>
<dbReference type="GO" id="GO:0071555">
    <property type="term" value="P:cell wall organization"/>
    <property type="evidence" value="ECO:0007669"/>
    <property type="project" value="UniProtKB-KW"/>
</dbReference>
<evidence type="ECO:0000256" key="11">
    <source>
        <dbReference type="RuleBase" id="RU004136"/>
    </source>
</evidence>
<dbReference type="InterPro" id="IPR013221">
    <property type="entry name" value="Mur_ligase_cen"/>
</dbReference>
<dbReference type="UniPathway" id="UPA00219"/>
<evidence type="ECO:0000256" key="3">
    <source>
        <dbReference type="ARBA" id="ARBA00022618"/>
    </source>
</evidence>
<keyword evidence="9 10" id="KW-0961">Cell wall biogenesis/degradation</keyword>
<dbReference type="InterPro" id="IPR035911">
    <property type="entry name" value="MurE/MurF_N"/>
</dbReference>
<comment type="subcellular location">
    <subcellularLocation>
        <location evidence="10 11">Cytoplasm</location>
    </subcellularLocation>
</comment>
<evidence type="ECO:0000256" key="5">
    <source>
        <dbReference type="ARBA" id="ARBA00022840"/>
    </source>
</evidence>
<dbReference type="InterPro" id="IPR005863">
    <property type="entry name" value="UDP-N-AcMur_synth"/>
</dbReference>
<dbReference type="GO" id="GO:0005737">
    <property type="term" value="C:cytoplasm"/>
    <property type="evidence" value="ECO:0007669"/>
    <property type="project" value="UniProtKB-SubCell"/>
</dbReference>
<name>A0A1H5X6S1_9HYPH</name>
<keyword evidence="2 10" id="KW-0436">Ligase</keyword>
<organism evidence="15 16">
    <name type="scientific">Bosea lathyri</name>
    <dbReference type="NCBI Taxonomy" id="1036778"/>
    <lineage>
        <taxon>Bacteria</taxon>
        <taxon>Pseudomonadati</taxon>
        <taxon>Pseudomonadota</taxon>
        <taxon>Alphaproteobacteria</taxon>
        <taxon>Hyphomicrobiales</taxon>
        <taxon>Boseaceae</taxon>
        <taxon>Bosea</taxon>
    </lineage>
</organism>
<dbReference type="HAMAP" id="MF_02019">
    <property type="entry name" value="MurF"/>
    <property type="match status" value="1"/>
</dbReference>
<feature type="domain" description="Mur ligase C-terminal" evidence="13">
    <location>
        <begin position="337"/>
        <end position="452"/>
    </location>
</feature>
<comment type="similarity">
    <text evidence="10">Belongs to the MurCDEF family. MurF subfamily.</text>
</comment>
<evidence type="ECO:0000256" key="2">
    <source>
        <dbReference type="ARBA" id="ARBA00022598"/>
    </source>
</evidence>
<comment type="pathway">
    <text evidence="10 11">Cell wall biogenesis; peptidoglycan biosynthesis.</text>
</comment>
<dbReference type="OrthoDB" id="9801978at2"/>
<dbReference type="GO" id="GO:0008766">
    <property type="term" value="F:UDP-N-acetylmuramoylalanyl-D-glutamyl-2,6-diaminopimelate-D-alanyl-D-alanine ligase activity"/>
    <property type="evidence" value="ECO:0007669"/>
    <property type="project" value="RHEA"/>
</dbReference>
<dbReference type="Gene3D" id="3.40.1390.10">
    <property type="entry name" value="MurE/MurF, N-terminal domain"/>
    <property type="match status" value="1"/>
</dbReference>
<feature type="domain" description="Mur ligase N-terminal catalytic" evidence="12">
    <location>
        <begin position="28"/>
        <end position="93"/>
    </location>
</feature>
<dbReference type="Gene3D" id="3.40.1190.10">
    <property type="entry name" value="Mur-like, catalytic domain"/>
    <property type="match status" value="1"/>
</dbReference>
<dbReference type="Pfam" id="PF01225">
    <property type="entry name" value="Mur_ligase"/>
    <property type="match status" value="1"/>
</dbReference>
<reference evidence="15 16" key="1">
    <citation type="submission" date="2016-10" db="EMBL/GenBank/DDBJ databases">
        <authorList>
            <person name="de Groot N.N."/>
        </authorList>
    </citation>
    <scope>NUCLEOTIDE SEQUENCE [LARGE SCALE GENOMIC DNA]</scope>
    <source>
        <strain evidence="15 16">DSM 26656</strain>
    </source>
</reference>
<dbReference type="AlphaFoldDB" id="A0A1H5X6S1"/>
<gene>
    <name evidence="10" type="primary">murF</name>
    <name evidence="15" type="ORF">SAMN04488115_103103</name>
</gene>
<dbReference type="RefSeq" id="WP_103871973.1">
    <property type="nucleotide sequence ID" value="NZ_FNUY01000003.1"/>
</dbReference>
<evidence type="ECO:0000259" key="13">
    <source>
        <dbReference type="Pfam" id="PF02875"/>
    </source>
</evidence>
<dbReference type="PANTHER" id="PTHR43024">
    <property type="entry name" value="UDP-N-ACETYLMURAMOYL-TRIPEPTIDE--D-ALANYL-D-ALANINE LIGASE"/>
    <property type="match status" value="1"/>
</dbReference>
<dbReference type="NCBIfam" id="TIGR01143">
    <property type="entry name" value="murF"/>
    <property type="match status" value="1"/>
</dbReference>
<accession>A0A1H5X6S1</accession>
<evidence type="ECO:0000259" key="12">
    <source>
        <dbReference type="Pfam" id="PF01225"/>
    </source>
</evidence>
<dbReference type="EC" id="6.3.2.10" evidence="10 11"/>
<comment type="function">
    <text evidence="10 11">Involved in cell wall formation. Catalyzes the final step in the synthesis of UDP-N-acetylmuramoyl-pentapeptide, the precursor of murein.</text>
</comment>
<comment type="caution">
    <text evidence="10">Lacks conserved residue(s) required for the propagation of feature annotation.</text>
</comment>
<dbReference type="SUPFAM" id="SSF63418">
    <property type="entry name" value="MurE/MurF N-terminal domain"/>
    <property type="match status" value="1"/>
</dbReference>
<evidence type="ECO:0000256" key="10">
    <source>
        <dbReference type="HAMAP-Rule" id="MF_02019"/>
    </source>
</evidence>
<evidence type="ECO:0000313" key="15">
    <source>
        <dbReference type="EMBL" id="SEG07080.1"/>
    </source>
</evidence>
<feature type="domain" description="Mur ligase central" evidence="14">
    <location>
        <begin position="113"/>
        <end position="303"/>
    </location>
</feature>
<evidence type="ECO:0000256" key="7">
    <source>
        <dbReference type="ARBA" id="ARBA00022984"/>
    </source>
</evidence>
<evidence type="ECO:0000313" key="16">
    <source>
        <dbReference type="Proteomes" id="UP000236743"/>
    </source>
</evidence>